<reference evidence="5 6" key="1">
    <citation type="submission" date="2018-06" db="EMBL/GenBank/DDBJ databases">
        <title>Freshwater and sediment microbial communities from various areas in North America, analyzing microbe dynamics in response to fracking.</title>
        <authorList>
            <person name="Lamendella R."/>
        </authorList>
    </citation>
    <scope>NUCLEOTIDE SEQUENCE [LARGE SCALE GENOMIC DNA]</scope>
    <source>
        <strain evidence="5 6">17</strain>
    </source>
</reference>
<proteinExistence type="predicted"/>
<sequence length="228" mass="25099">MSISPLPNHYASPSHDASPSLPSVADPGTLSARQRFLKPLAAGAHLLEAGCGAGGDLLFFRQQGFMVTAFDASLAQAKLASRRCGQPVRVCRFEQMHNVLPFDGIWASGSLPCLVEEELAPTLMHLASLLKPRAPLYCSFPYDEGKSGNPVASSQDEYPLQTRLDEARLQQLIAPLPFELHQSWCSEDAEHGRWLHALLIRLPDLAPTTNQYRRRRFKGPIPRNSSSS</sequence>
<evidence type="ECO:0000256" key="1">
    <source>
        <dbReference type="ARBA" id="ARBA00022603"/>
    </source>
</evidence>
<evidence type="ECO:0000256" key="4">
    <source>
        <dbReference type="SAM" id="MobiDB-lite"/>
    </source>
</evidence>
<dbReference type="SUPFAM" id="SSF53335">
    <property type="entry name" value="S-adenosyl-L-methionine-dependent methyltransferases"/>
    <property type="match status" value="1"/>
</dbReference>
<gene>
    <name evidence="5" type="ORF">DEU50_101382</name>
</gene>
<dbReference type="Gene3D" id="3.40.50.150">
    <property type="entry name" value="Vaccinia Virus protein VP39"/>
    <property type="match status" value="1"/>
</dbReference>
<keyword evidence="2" id="KW-0808">Transferase</keyword>
<dbReference type="GO" id="GO:0032259">
    <property type="term" value="P:methylation"/>
    <property type="evidence" value="ECO:0007669"/>
    <property type="project" value="UniProtKB-KW"/>
</dbReference>
<name>A0AAX1PND9_AERSA</name>
<organism evidence="5 6">
    <name type="scientific">Aeromonas salmonicida</name>
    <dbReference type="NCBI Taxonomy" id="645"/>
    <lineage>
        <taxon>Bacteria</taxon>
        <taxon>Pseudomonadati</taxon>
        <taxon>Pseudomonadota</taxon>
        <taxon>Gammaproteobacteria</taxon>
        <taxon>Aeromonadales</taxon>
        <taxon>Aeromonadaceae</taxon>
        <taxon>Aeromonas</taxon>
    </lineage>
</organism>
<keyword evidence="1 5" id="KW-0489">Methyltransferase</keyword>
<dbReference type="PANTHER" id="PTHR43464">
    <property type="entry name" value="METHYLTRANSFERASE"/>
    <property type="match status" value="1"/>
</dbReference>
<dbReference type="InterPro" id="IPR029063">
    <property type="entry name" value="SAM-dependent_MTases_sf"/>
</dbReference>
<comment type="caution">
    <text evidence="5">The sequence shown here is derived from an EMBL/GenBank/DDBJ whole genome shotgun (WGS) entry which is preliminary data.</text>
</comment>
<dbReference type="AlphaFoldDB" id="A0AAX1PND9"/>
<dbReference type="EMBL" id="QLLM01000001">
    <property type="protein sequence ID" value="RAJ09646.1"/>
    <property type="molecule type" value="Genomic_DNA"/>
</dbReference>
<evidence type="ECO:0000313" key="5">
    <source>
        <dbReference type="EMBL" id="RAJ09646.1"/>
    </source>
</evidence>
<accession>A0AAX1PND9</accession>
<dbReference type="Proteomes" id="UP000249422">
    <property type="component" value="Unassembled WGS sequence"/>
</dbReference>
<protein>
    <submittedName>
        <fullName evidence="5">Methyltransferase family protein</fullName>
    </submittedName>
</protein>
<dbReference type="PANTHER" id="PTHR43464:SF19">
    <property type="entry name" value="UBIQUINONE BIOSYNTHESIS O-METHYLTRANSFERASE, MITOCHONDRIAL"/>
    <property type="match status" value="1"/>
</dbReference>
<evidence type="ECO:0000256" key="3">
    <source>
        <dbReference type="ARBA" id="ARBA00022691"/>
    </source>
</evidence>
<keyword evidence="3" id="KW-0949">S-adenosyl-L-methionine</keyword>
<dbReference type="RefSeq" id="WP_111587524.1">
    <property type="nucleotide sequence ID" value="NZ_CAWNWF010000001.1"/>
</dbReference>
<feature type="region of interest" description="Disordered" evidence="4">
    <location>
        <begin position="1"/>
        <end position="24"/>
    </location>
</feature>
<dbReference type="CDD" id="cd02440">
    <property type="entry name" value="AdoMet_MTases"/>
    <property type="match status" value="1"/>
</dbReference>
<dbReference type="Pfam" id="PF13489">
    <property type="entry name" value="Methyltransf_23"/>
    <property type="match status" value="1"/>
</dbReference>
<dbReference type="GO" id="GO:0008168">
    <property type="term" value="F:methyltransferase activity"/>
    <property type="evidence" value="ECO:0007669"/>
    <property type="project" value="UniProtKB-KW"/>
</dbReference>
<evidence type="ECO:0000313" key="6">
    <source>
        <dbReference type="Proteomes" id="UP000249422"/>
    </source>
</evidence>
<evidence type="ECO:0000256" key="2">
    <source>
        <dbReference type="ARBA" id="ARBA00022679"/>
    </source>
</evidence>